<gene>
    <name evidence="1" type="ORF">COLO4_12738</name>
</gene>
<keyword evidence="1" id="KW-0378">Hydrolase</keyword>
<keyword evidence="1" id="KW-0347">Helicase</keyword>
<keyword evidence="2" id="KW-1185">Reference proteome</keyword>
<name>A0A1R3JZV9_9ROSI</name>
<dbReference type="GO" id="GO:0004386">
    <property type="term" value="F:helicase activity"/>
    <property type="evidence" value="ECO:0007669"/>
    <property type="project" value="UniProtKB-KW"/>
</dbReference>
<reference evidence="2" key="1">
    <citation type="submission" date="2013-09" db="EMBL/GenBank/DDBJ databases">
        <title>Corchorus olitorius genome sequencing.</title>
        <authorList>
            <person name="Alam M."/>
            <person name="Haque M.S."/>
            <person name="Islam M.S."/>
            <person name="Emdad E.M."/>
            <person name="Islam M.M."/>
            <person name="Ahmed B."/>
            <person name="Halim A."/>
            <person name="Hossen Q.M.M."/>
            <person name="Hossain M.Z."/>
            <person name="Ahmed R."/>
            <person name="Khan M.M."/>
            <person name="Islam R."/>
            <person name="Rashid M.M."/>
            <person name="Khan S.A."/>
            <person name="Rahman M.S."/>
            <person name="Alam M."/>
            <person name="Yahiya A.S."/>
            <person name="Khan M.S."/>
            <person name="Azam M.S."/>
            <person name="Haque T."/>
            <person name="Lashkar M.Z.H."/>
            <person name="Akhand A.I."/>
            <person name="Morshed G."/>
            <person name="Roy S."/>
            <person name="Uddin K.S."/>
            <person name="Rabeya T."/>
            <person name="Hossain A.S."/>
            <person name="Chowdhury A."/>
            <person name="Snigdha A.R."/>
            <person name="Mortoza M.S."/>
            <person name="Matin S.A."/>
            <person name="Hoque S.M.E."/>
            <person name="Islam M.K."/>
            <person name="Roy D.K."/>
            <person name="Haider R."/>
            <person name="Moosa M.M."/>
            <person name="Elias S.M."/>
            <person name="Hasan A.M."/>
            <person name="Jahan S."/>
            <person name="Shafiuddin M."/>
            <person name="Mahmood N."/>
            <person name="Shommy N.S."/>
        </authorList>
    </citation>
    <scope>NUCLEOTIDE SEQUENCE [LARGE SCALE GENOMIC DNA]</scope>
    <source>
        <strain evidence="2">cv. O-4</strain>
    </source>
</reference>
<proteinExistence type="predicted"/>
<dbReference type="EMBL" id="AWUE01014941">
    <property type="protein sequence ID" value="OMP00379.1"/>
    <property type="molecule type" value="Genomic_DNA"/>
</dbReference>
<evidence type="ECO:0000313" key="2">
    <source>
        <dbReference type="Proteomes" id="UP000187203"/>
    </source>
</evidence>
<dbReference type="AlphaFoldDB" id="A0A1R3JZV9"/>
<accession>A0A1R3JZV9</accession>
<evidence type="ECO:0000313" key="1">
    <source>
        <dbReference type="EMBL" id="OMP00379.1"/>
    </source>
</evidence>
<dbReference type="Proteomes" id="UP000187203">
    <property type="component" value="Unassembled WGS sequence"/>
</dbReference>
<protein>
    <submittedName>
        <fullName evidence="1">Transcriptional regulator ATRX (X-linked helicase II)</fullName>
    </submittedName>
</protein>
<organism evidence="1 2">
    <name type="scientific">Corchorus olitorius</name>
    <dbReference type="NCBI Taxonomy" id="93759"/>
    <lineage>
        <taxon>Eukaryota</taxon>
        <taxon>Viridiplantae</taxon>
        <taxon>Streptophyta</taxon>
        <taxon>Embryophyta</taxon>
        <taxon>Tracheophyta</taxon>
        <taxon>Spermatophyta</taxon>
        <taxon>Magnoliopsida</taxon>
        <taxon>eudicotyledons</taxon>
        <taxon>Gunneridae</taxon>
        <taxon>Pentapetalae</taxon>
        <taxon>rosids</taxon>
        <taxon>malvids</taxon>
        <taxon>Malvales</taxon>
        <taxon>Malvaceae</taxon>
        <taxon>Grewioideae</taxon>
        <taxon>Apeibeae</taxon>
        <taxon>Corchorus</taxon>
    </lineage>
</organism>
<keyword evidence="1" id="KW-0547">Nucleotide-binding</keyword>
<sequence>MGPTQVHSSNPFFAVGHTCLPLPLTRASGCGAFDHSPTPLPFPSAFPLF</sequence>
<comment type="caution">
    <text evidence="1">The sequence shown here is derived from an EMBL/GenBank/DDBJ whole genome shotgun (WGS) entry which is preliminary data.</text>
</comment>
<keyword evidence="1" id="KW-0067">ATP-binding</keyword>